<organism evidence="1">
    <name type="scientific">Cladocopium goreaui</name>
    <dbReference type="NCBI Taxonomy" id="2562237"/>
    <lineage>
        <taxon>Eukaryota</taxon>
        <taxon>Sar</taxon>
        <taxon>Alveolata</taxon>
        <taxon>Dinophyceae</taxon>
        <taxon>Suessiales</taxon>
        <taxon>Symbiodiniaceae</taxon>
        <taxon>Cladocopium</taxon>
    </lineage>
</organism>
<dbReference type="Proteomes" id="UP001152797">
    <property type="component" value="Unassembled WGS sequence"/>
</dbReference>
<proteinExistence type="predicted"/>
<evidence type="ECO:0000313" key="1">
    <source>
        <dbReference type="EMBL" id="CAI4010069.1"/>
    </source>
</evidence>
<accession>A0A9P1DJH4</accession>
<sequence>MFSFQSRQSQLIHLVEDTKQHRENASGDEPELPELQVLSEDVDLEAHWALRRALSSKPWHRGVAQALLAAFQGDDFENLPLAKGARGSQQKLQRILKRHTLQLNAVGMKALLEALDKGVTDAMIQSLFSALGTSRGTVEIDTFLQWLFQDQLA</sequence>
<evidence type="ECO:0000313" key="2">
    <source>
        <dbReference type="EMBL" id="CAL4797381.1"/>
    </source>
</evidence>
<name>A0A9P1DJH4_9DINO</name>
<reference evidence="2 3" key="2">
    <citation type="submission" date="2024-05" db="EMBL/GenBank/DDBJ databases">
        <authorList>
            <person name="Chen Y."/>
            <person name="Shah S."/>
            <person name="Dougan E. K."/>
            <person name="Thang M."/>
            <person name="Chan C."/>
        </authorList>
    </citation>
    <scope>NUCLEOTIDE SEQUENCE [LARGE SCALE GENOMIC DNA]</scope>
</reference>
<dbReference type="EMBL" id="CAMXCT010004713">
    <property type="protein sequence ID" value="CAI4010069.1"/>
    <property type="molecule type" value="Genomic_DNA"/>
</dbReference>
<keyword evidence="3" id="KW-1185">Reference proteome</keyword>
<dbReference type="EMBL" id="CAMXCT020004713">
    <property type="protein sequence ID" value="CAL1163444.1"/>
    <property type="molecule type" value="Genomic_DNA"/>
</dbReference>
<evidence type="ECO:0000313" key="3">
    <source>
        <dbReference type="Proteomes" id="UP001152797"/>
    </source>
</evidence>
<comment type="caution">
    <text evidence="1">The sequence shown here is derived from an EMBL/GenBank/DDBJ whole genome shotgun (WGS) entry which is preliminary data.</text>
</comment>
<protein>
    <submittedName>
        <fullName evidence="1">Uncharacterized protein</fullName>
    </submittedName>
</protein>
<dbReference type="AlphaFoldDB" id="A0A9P1DJH4"/>
<reference evidence="1" key="1">
    <citation type="submission" date="2022-10" db="EMBL/GenBank/DDBJ databases">
        <authorList>
            <person name="Chen Y."/>
            <person name="Dougan E. K."/>
            <person name="Chan C."/>
            <person name="Rhodes N."/>
            <person name="Thang M."/>
        </authorList>
    </citation>
    <scope>NUCLEOTIDE SEQUENCE</scope>
</reference>
<gene>
    <name evidence="1" type="ORF">C1SCF055_LOCUS35380</name>
</gene>
<dbReference type="EMBL" id="CAMXCT030004713">
    <property type="protein sequence ID" value="CAL4797381.1"/>
    <property type="molecule type" value="Genomic_DNA"/>
</dbReference>